<dbReference type="NCBIfam" id="TIGR02868">
    <property type="entry name" value="CydC"/>
    <property type="match status" value="1"/>
</dbReference>
<dbReference type="RefSeq" id="WP_045923388.1">
    <property type="nucleotide sequence ID" value="NZ_JBHTHW010000004.1"/>
</dbReference>
<feature type="domain" description="ABC transporter" evidence="8">
    <location>
        <begin position="336"/>
        <end position="570"/>
    </location>
</feature>
<dbReference type="PROSITE" id="PS50929">
    <property type="entry name" value="ABC_TM1F"/>
    <property type="match status" value="1"/>
</dbReference>
<dbReference type="Gene3D" id="3.40.50.300">
    <property type="entry name" value="P-loop containing nucleotide triphosphate hydrolases"/>
    <property type="match status" value="1"/>
</dbReference>
<evidence type="ECO:0000259" key="9">
    <source>
        <dbReference type="PROSITE" id="PS50929"/>
    </source>
</evidence>
<dbReference type="Pfam" id="PF00664">
    <property type="entry name" value="ABC_membrane"/>
    <property type="match status" value="1"/>
</dbReference>
<evidence type="ECO:0000256" key="7">
    <source>
        <dbReference type="SAM" id="Phobius"/>
    </source>
</evidence>
<accession>A0A0F4KQE0</accession>
<dbReference type="HOGENOM" id="CLU_000604_84_9_9"/>
<feature type="transmembrane region" description="Helical" evidence="7">
    <location>
        <begin position="131"/>
        <end position="153"/>
    </location>
</feature>
<comment type="caution">
    <text evidence="10">The sequence shown here is derived from an EMBL/GenBank/DDBJ whole genome shotgun (WGS) entry which is preliminary data.</text>
</comment>
<dbReference type="InterPro" id="IPR039421">
    <property type="entry name" value="Type_1_exporter"/>
</dbReference>
<proteinExistence type="predicted"/>
<dbReference type="Pfam" id="PF00005">
    <property type="entry name" value="ABC_tran"/>
    <property type="match status" value="1"/>
</dbReference>
<keyword evidence="4" id="KW-0067">ATP-binding</keyword>
<dbReference type="GO" id="GO:0045454">
    <property type="term" value="P:cell redox homeostasis"/>
    <property type="evidence" value="ECO:0007669"/>
    <property type="project" value="InterPro"/>
</dbReference>
<dbReference type="SUPFAM" id="SSF52540">
    <property type="entry name" value="P-loop containing nucleoside triphosphate hydrolases"/>
    <property type="match status" value="1"/>
</dbReference>
<gene>
    <name evidence="10" type="ORF">JG29_15700</name>
</gene>
<dbReference type="GO" id="GO:0005524">
    <property type="term" value="F:ATP binding"/>
    <property type="evidence" value="ECO:0007669"/>
    <property type="project" value="UniProtKB-KW"/>
</dbReference>
<dbReference type="Proteomes" id="UP000033695">
    <property type="component" value="Unassembled WGS sequence"/>
</dbReference>
<organism evidence="10 11">
    <name type="scientific">Bombilactobacillus mellis</name>
    <dbReference type="NCBI Taxonomy" id="1218508"/>
    <lineage>
        <taxon>Bacteria</taxon>
        <taxon>Bacillati</taxon>
        <taxon>Bacillota</taxon>
        <taxon>Bacilli</taxon>
        <taxon>Lactobacillales</taxon>
        <taxon>Lactobacillaceae</taxon>
        <taxon>Bombilactobacillus</taxon>
    </lineage>
</organism>
<dbReference type="InterPro" id="IPR036640">
    <property type="entry name" value="ABC1_TM_sf"/>
</dbReference>
<dbReference type="EMBL" id="JXBZ01000010">
    <property type="protein sequence ID" value="KJY48224.1"/>
    <property type="molecule type" value="Genomic_DNA"/>
</dbReference>
<dbReference type="PANTHER" id="PTHR43394">
    <property type="entry name" value="ATP-DEPENDENT PERMEASE MDL1, MITOCHONDRIAL"/>
    <property type="match status" value="1"/>
</dbReference>
<dbReference type="Gene3D" id="1.20.1560.10">
    <property type="entry name" value="ABC transporter type 1, transmembrane domain"/>
    <property type="match status" value="1"/>
</dbReference>
<dbReference type="InterPro" id="IPR017871">
    <property type="entry name" value="ABC_transporter-like_CS"/>
</dbReference>
<feature type="transmembrane region" description="Helical" evidence="7">
    <location>
        <begin position="17"/>
        <end position="42"/>
    </location>
</feature>
<keyword evidence="3" id="KW-0547">Nucleotide-binding</keyword>
<feature type="transmembrane region" description="Helical" evidence="7">
    <location>
        <begin position="247"/>
        <end position="266"/>
    </location>
</feature>
<dbReference type="PROSITE" id="PS50893">
    <property type="entry name" value="ABC_TRANSPORTER_2"/>
    <property type="match status" value="1"/>
</dbReference>
<dbReference type="SMART" id="SM00382">
    <property type="entry name" value="AAA"/>
    <property type="match status" value="1"/>
</dbReference>
<evidence type="ECO:0000256" key="4">
    <source>
        <dbReference type="ARBA" id="ARBA00022840"/>
    </source>
</evidence>
<reference evidence="10 11" key="1">
    <citation type="submission" date="2014-12" db="EMBL/GenBank/DDBJ databases">
        <title>Comparative genomics of the lactic acid bacteria isolated from the honey bee gut.</title>
        <authorList>
            <person name="Ellegaard K.M."/>
            <person name="Tamarit D."/>
            <person name="Javelind E."/>
            <person name="Olofsson T."/>
            <person name="Andersson S.G."/>
            <person name="Vasquez A."/>
        </authorList>
    </citation>
    <scope>NUCLEOTIDE SEQUENCE [LARGE SCALE GENOMIC DNA]</scope>
    <source>
        <strain evidence="10 11">Hon2</strain>
    </source>
</reference>
<dbReference type="PROSITE" id="PS00211">
    <property type="entry name" value="ABC_TRANSPORTER_1"/>
    <property type="match status" value="1"/>
</dbReference>
<dbReference type="PATRIC" id="fig|1218508.4.peg.1563"/>
<sequence length="577" mass="65701">MWRHDTWVKPYLKQYKFLLATVLILGVLTTFCGGALMFTSGYTIDKSATHPYNILMIYPAILMTRAFGIGRPVFKYVERLKSHNWVLRVTSQLRTRLYQTVEQDAAFFNEKYQTGNILGLLSEDIAHLQNLYLRTVFPTVVGILLCLIMVIGIGYFDVWFGLLILLLLAIEVLVAPLVSVAIEAARRQKQKNLKNQLYISLTDNILGANDWILSGRKNDFKQATQQTVAQLNTSKNFSKHFRWQRDFYLQAVLGIIFILLLVFTNICFTTSAERANYVASFVLALAPVGETIIPISQGFEEYPTYKDSVIRLNQLHPTPMKLPPQRHLQPQDFTTLQLKHLQFEYNADAPILIKDFQQTIHRGEKLALIGPSGTGKTTLLQLINGDLAPQQGQVLLNDINVLALQEERQKLFAFLNQQPFLFNTSIINNVRLGNENKTDDQVKAAIQAVKMQDLIAALPKGYDTSVQEAGRRFSGGEQQRLALARILLQDAPIVLLDEPTVGLDPITENDLLQTIFQVLADKTIIWVTHHLQGIKNVDRVIFLNQGQIEMQGQPQELYRTNEHFRELYKMDQGFKLN</sequence>
<evidence type="ECO:0000313" key="10">
    <source>
        <dbReference type="EMBL" id="KJY48224.1"/>
    </source>
</evidence>
<feature type="domain" description="ABC transmembrane type-1" evidence="9">
    <location>
        <begin position="20"/>
        <end position="263"/>
    </location>
</feature>
<keyword evidence="5 7" id="KW-1133">Transmembrane helix</keyword>
<dbReference type="InterPro" id="IPR014223">
    <property type="entry name" value="ABC_CydC/D"/>
</dbReference>
<comment type="subcellular location">
    <subcellularLocation>
        <location evidence="1">Cell membrane</location>
        <topology evidence="1">Multi-pass membrane protein</topology>
    </subcellularLocation>
</comment>
<dbReference type="GO" id="GO:0016887">
    <property type="term" value="F:ATP hydrolysis activity"/>
    <property type="evidence" value="ECO:0007669"/>
    <property type="project" value="InterPro"/>
</dbReference>
<dbReference type="STRING" id="1218508.JG29_15700"/>
<keyword evidence="11" id="KW-1185">Reference proteome</keyword>
<dbReference type="GO" id="GO:0034775">
    <property type="term" value="P:glutathione transmembrane transport"/>
    <property type="evidence" value="ECO:0007669"/>
    <property type="project" value="InterPro"/>
</dbReference>
<evidence type="ECO:0000259" key="8">
    <source>
        <dbReference type="PROSITE" id="PS50893"/>
    </source>
</evidence>
<dbReference type="OrthoDB" id="9802264at2"/>
<dbReference type="InterPro" id="IPR003593">
    <property type="entry name" value="AAA+_ATPase"/>
</dbReference>
<keyword evidence="6 7" id="KW-0472">Membrane</keyword>
<dbReference type="CDD" id="cd03247">
    <property type="entry name" value="ABCC_cytochrome_bd"/>
    <property type="match status" value="1"/>
</dbReference>
<dbReference type="GO" id="GO:0005886">
    <property type="term" value="C:plasma membrane"/>
    <property type="evidence" value="ECO:0007669"/>
    <property type="project" value="UniProtKB-SubCell"/>
</dbReference>
<dbReference type="GO" id="GO:0015421">
    <property type="term" value="F:ABC-type oligopeptide transporter activity"/>
    <property type="evidence" value="ECO:0007669"/>
    <property type="project" value="TreeGrafter"/>
</dbReference>
<name>A0A0F4KQE0_9LACO</name>
<dbReference type="InterPro" id="IPR027417">
    <property type="entry name" value="P-loop_NTPase"/>
</dbReference>
<dbReference type="AlphaFoldDB" id="A0A0F4KQE0"/>
<dbReference type="InterPro" id="IPR003439">
    <property type="entry name" value="ABC_transporter-like_ATP-bd"/>
</dbReference>
<evidence type="ECO:0000256" key="6">
    <source>
        <dbReference type="ARBA" id="ARBA00023136"/>
    </source>
</evidence>
<keyword evidence="2 7" id="KW-0812">Transmembrane</keyword>
<evidence type="ECO:0000256" key="1">
    <source>
        <dbReference type="ARBA" id="ARBA00004651"/>
    </source>
</evidence>
<feature type="transmembrane region" description="Helical" evidence="7">
    <location>
        <begin position="54"/>
        <end position="74"/>
    </location>
</feature>
<evidence type="ECO:0000256" key="2">
    <source>
        <dbReference type="ARBA" id="ARBA00022692"/>
    </source>
</evidence>
<dbReference type="InterPro" id="IPR011527">
    <property type="entry name" value="ABC1_TM_dom"/>
</dbReference>
<dbReference type="SUPFAM" id="SSF90123">
    <property type="entry name" value="ABC transporter transmembrane region"/>
    <property type="match status" value="1"/>
</dbReference>
<evidence type="ECO:0000313" key="11">
    <source>
        <dbReference type="Proteomes" id="UP000033695"/>
    </source>
</evidence>
<feature type="transmembrane region" description="Helical" evidence="7">
    <location>
        <begin position="159"/>
        <end position="182"/>
    </location>
</feature>
<dbReference type="PANTHER" id="PTHR43394:SF1">
    <property type="entry name" value="ATP-BINDING CASSETTE SUB-FAMILY B MEMBER 10, MITOCHONDRIAL"/>
    <property type="match status" value="1"/>
</dbReference>
<evidence type="ECO:0000256" key="5">
    <source>
        <dbReference type="ARBA" id="ARBA00022989"/>
    </source>
</evidence>
<protein>
    <submittedName>
        <fullName evidence="10">Thiol reductant ABC exporter, CydC subunit</fullName>
    </submittedName>
</protein>
<evidence type="ECO:0000256" key="3">
    <source>
        <dbReference type="ARBA" id="ARBA00022741"/>
    </source>
</evidence>